<dbReference type="RefSeq" id="WP_380672017.1">
    <property type="nucleotide sequence ID" value="NZ_JBHTCJ010000015.1"/>
</dbReference>
<feature type="region of interest" description="Disordered" evidence="1">
    <location>
        <begin position="185"/>
        <end position="260"/>
    </location>
</feature>
<protein>
    <recommendedName>
        <fullName evidence="4">Transposase</fullName>
    </recommendedName>
</protein>
<proteinExistence type="predicted"/>
<name>A0ABW2LP71_9PSEU</name>
<gene>
    <name evidence="2" type="ORF">ACFQRI_23225</name>
</gene>
<evidence type="ECO:0000313" key="3">
    <source>
        <dbReference type="Proteomes" id="UP001596504"/>
    </source>
</evidence>
<keyword evidence="3" id="KW-1185">Reference proteome</keyword>
<evidence type="ECO:0008006" key="4">
    <source>
        <dbReference type="Google" id="ProtNLM"/>
    </source>
</evidence>
<dbReference type="Proteomes" id="UP001596504">
    <property type="component" value="Unassembled WGS sequence"/>
</dbReference>
<sequence>MGLDDVARELYTADPAEFVAARDRAAGEAGGQLAREIKKLRKPTLAAWAVNLLATREPDELEALLDLGERLRSAQRELRGDDLRELAAERTRVLRAVTDRAAALAAGAGHELGDAARDQVETTFTAALSDPEAAASVRAGCLAKPLEYSGFGLDELAAASIRRGPLEPTREAGDGPGAKVIELRNRLRETEERANATESELRRAEEAHREAEEEQQRLRDQLAEAEERLRVAGEHLRAAREDHRRAQREREQAADDLDRG</sequence>
<comment type="caution">
    <text evidence="2">The sequence shown here is derived from an EMBL/GenBank/DDBJ whole genome shotgun (WGS) entry which is preliminary data.</text>
</comment>
<evidence type="ECO:0000256" key="1">
    <source>
        <dbReference type="SAM" id="MobiDB-lite"/>
    </source>
</evidence>
<dbReference type="EMBL" id="JBHTCJ010000015">
    <property type="protein sequence ID" value="MFC7344332.1"/>
    <property type="molecule type" value="Genomic_DNA"/>
</dbReference>
<evidence type="ECO:0000313" key="2">
    <source>
        <dbReference type="EMBL" id="MFC7344332.1"/>
    </source>
</evidence>
<accession>A0ABW2LP71</accession>
<reference evidence="3" key="1">
    <citation type="journal article" date="2019" name="Int. J. Syst. Evol. Microbiol.">
        <title>The Global Catalogue of Microorganisms (GCM) 10K type strain sequencing project: providing services to taxonomists for standard genome sequencing and annotation.</title>
        <authorList>
            <consortium name="The Broad Institute Genomics Platform"/>
            <consortium name="The Broad Institute Genome Sequencing Center for Infectious Disease"/>
            <person name="Wu L."/>
            <person name="Ma J."/>
        </authorList>
    </citation>
    <scope>NUCLEOTIDE SEQUENCE [LARGE SCALE GENOMIC DNA]</scope>
    <source>
        <strain evidence="3">WLHS5</strain>
    </source>
</reference>
<organism evidence="2 3">
    <name type="scientific">Saccharopolyspora griseoalba</name>
    <dbReference type="NCBI Taxonomy" id="1431848"/>
    <lineage>
        <taxon>Bacteria</taxon>
        <taxon>Bacillati</taxon>
        <taxon>Actinomycetota</taxon>
        <taxon>Actinomycetes</taxon>
        <taxon>Pseudonocardiales</taxon>
        <taxon>Pseudonocardiaceae</taxon>
        <taxon>Saccharopolyspora</taxon>
    </lineage>
</organism>